<keyword evidence="10" id="KW-1185">Reference proteome</keyword>
<dbReference type="PRINTS" id="PR00619">
    <property type="entry name" value="GATAZNFINGER"/>
</dbReference>
<gene>
    <name evidence="9" type="ORF">CPB83DRAFT_235940</name>
</gene>
<feature type="compositionally biased region" description="Polar residues" evidence="7">
    <location>
        <begin position="83"/>
        <end position="92"/>
    </location>
</feature>
<evidence type="ECO:0000256" key="7">
    <source>
        <dbReference type="SAM" id="MobiDB-lite"/>
    </source>
</evidence>
<dbReference type="AlphaFoldDB" id="A0A9P6ESA9"/>
<keyword evidence="4" id="KW-0862">Zinc</keyword>
<organism evidence="9 10">
    <name type="scientific">Crepidotus variabilis</name>
    <dbReference type="NCBI Taxonomy" id="179855"/>
    <lineage>
        <taxon>Eukaryota</taxon>
        <taxon>Fungi</taxon>
        <taxon>Dikarya</taxon>
        <taxon>Basidiomycota</taxon>
        <taxon>Agaricomycotina</taxon>
        <taxon>Agaricomycetes</taxon>
        <taxon>Agaricomycetidae</taxon>
        <taxon>Agaricales</taxon>
        <taxon>Agaricineae</taxon>
        <taxon>Crepidotaceae</taxon>
        <taxon>Crepidotus</taxon>
    </lineage>
</organism>
<dbReference type="PANTHER" id="PTHR10071:SF281">
    <property type="entry name" value="BOX A-BINDING FACTOR-RELATED"/>
    <property type="match status" value="1"/>
</dbReference>
<name>A0A9P6ESA9_9AGAR</name>
<dbReference type="EMBL" id="MU157825">
    <property type="protein sequence ID" value="KAF9535211.1"/>
    <property type="molecule type" value="Genomic_DNA"/>
</dbReference>
<keyword evidence="5" id="KW-0539">Nucleus</keyword>
<dbReference type="SMART" id="SM00401">
    <property type="entry name" value="ZnF_GATA"/>
    <property type="match status" value="2"/>
</dbReference>
<dbReference type="InterPro" id="IPR013088">
    <property type="entry name" value="Znf_NHR/GATA"/>
</dbReference>
<dbReference type="SUPFAM" id="SSF57716">
    <property type="entry name" value="Glucocorticoid receptor-like (DNA-binding domain)"/>
    <property type="match status" value="2"/>
</dbReference>
<dbReference type="PROSITE" id="PS00344">
    <property type="entry name" value="GATA_ZN_FINGER_1"/>
    <property type="match status" value="1"/>
</dbReference>
<evidence type="ECO:0000256" key="2">
    <source>
        <dbReference type="ARBA" id="ARBA00022723"/>
    </source>
</evidence>
<evidence type="ECO:0000256" key="5">
    <source>
        <dbReference type="ARBA" id="ARBA00023242"/>
    </source>
</evidence>
<keyword evidence="3 6" id="KW-0863">Zinc-finger</keyword>
<dbReference type="InterPro" id="IPR039355">
    <property type="entry name" value="Transcription_factor_GATA"/>
</dbReference>
<reference evidence="9" key="1">
    <citation type="submission" date="2020-11" db="EMBL/GenBank/DDBJ databases">
        <authorList>
            <consortium name="DOE Joint Genome Institute"/>
            <person name="Ahrendt S."/>
            <person name="Riley R."/>
            <person name="Andreopoulos W."/>
            <person name="Labutti K."/>
            <person name="Pangilinan J."/>
            <person name="Ruiz-Duenas F.J."/>
            <person name="Barrasa J.M."/>
            <person name="Sanchez-Garcia M."/>
            <person name="Camarero S."/>
            <person name="Miyauchi S."/>
            <person name="Serrano A."/>
            <person name="Linde D."/>
            <person name="Babiker R."/>
            <person name="Drula E."/>
            <person name="Ayuso-Fernandez I."/>
            <person name="Pacheco R."/>
            <person name="Padilla G."/>
            <person name="Ferreira P."/>
            <person name="Barriuso J."/>
            <person name="Kellner H."/>
            <person name="Castanera R."/>
            <person name="Alfaro M."/>
            <person name="Ramirez L."/>
            <person name="Pisabarro A.G."/>
            <person name="Kuo A."/>
            <person name="Tritt A."/>
            <person name="Lipzen A."/>
            <person name="He G."/>
            <person name="Yan M."/>
            <person name="Ng V."/>
            <person name="Cullen D."/>
            <person name="Martin F."/>
            <person name="Rosso M.-N."/>
            <person name="Henrissat B."/>
            <person name="Hibbett D."/>
            <person name="Martinez A.T."/>
            <person name="Grigoriev I.V."/>
        </authorList>
    </citation>
    <scope>NUCLEOTIDE SEQUENCE</scope>
    <source>
        <strain evidence="9">CBS 506.95</strain>
    </source>
</reference>
<evidence type="ECO:0000256" key="6">
    <source>
        <dbReference type="PROSITE-ProRule" id="PRU00094"/>
    </source>
</evidence>
<accession>A0A9P6ESA9</accession>
<dbReference type="PANTHER" id="PTHR10071">
    <property type="entry name" value="TRANSCRIPTION FACTOR GATA FAMILY MEMBER"/>
    <property type="match status" value="1"/>
</dbReference>
<dbReference type="GO" id="GO:0000981">
    <property type="term" value="F:DNA-binding transcription factor activity, RNA polymerase II-specific"/>
    <property type="evidence" value="ECO:0007669"/>
    <property type="project" value="TreeGrafter"/>
</dbReference>
<evidence type="ECO:0000256" key="4">
    <source>
        <dbReference type="ARBA" id="ARBA00022833"/>
    </source>
</evidence>
<dbReference type="GO" id="GO:0045944">
    <property type="term" value="P:positive regulation of transcription by RNA polymerase II"/>
    <property type="evidence" value="ECO:0007669"/>
    <property type="project" value="TreeGrafter"/>
</dbReference>
<feature type="region of interest" description="Disordered" evidence="7">
    <location>
        <begin position="61"/>
        <end position="92"/>
    </location>
</feature>
<dbReference type="CDD" id="cd00202">
    <property type="entry name" value="ZnF_GATA"/>
    <property type="match status" value="2"/>
</dbReference>
<sequence length="346" mass="39093">MPFPIDHSIIYGFPIIPMHSTRNGDNITVWPVDSYDVPRALHHDEEQQNWLVEQGQACCSRDGRIDGRPLPSSHHQPQHQPQGYSPNFMQSPDLLQSQQPAYHSGYSRNGQPPLSSWNFDLGMATNALMNQTPRYEKAHWNAPMNHPVHPMEPQVFDSPIFSSPNSSSPPALYTPPPQHINGFEFPLRISPSPTPSPILDQEDVKPIISTHMNAHGRRRSSDNNSESGKSCSHCHATTTPLWRRDPSTMKPLCNACGLYLQQRNKLRPQELIDADDDGSTSDESDVNYVGPECSHCRTHRTSVWRRSKTGEQLCNACGVYLRLRGKPRPLSLKKNKIRPRSKHSPK</sequence>
<comment type="subcellular location">
    <subcellularLocation>
        <location evidence="1">Nucleus</location>
    </subcellularLocation>
</comment>
<evidence type="ECO:0000259" key="8">
    <source>
        <dbReference type="PROSITE" id="PS50114"/>
    </source>
</evidence>
<protein>
    <recommendedName>
        <fullName evidence="8">GATA-type domain-containing protein</fullName>
    </recommendedName>
</protein>
<dbReference type="Proteomes" id="UP000807306">
    <property type="component" value="Unassembled WGS sequence"/>
</dbReference>
<dbReference type="Pfam" id="PF00320">
    <property type="entry name" value="GATA"/>
    <property type="match status" value="2"/>
</dbReference>
<evidence type="ECO:0000313" key="9">
    <source>
        <dbReference type="EMBL" id="KAF9535211.1"/>
    </source>
</evidence>
<evidence type="ECO:0000256" key="3">
    <source>
        <dbReference type="ARBA" id="ARBA00022771"/>
    </source>
</evidence>
<dbReference type="PROSITE" id="PS50114">
    <property type="entry name" value="GATA_ZN_FINGER_2"/>
    <property type="match status" value="2"/>
</dbReference>
<feature type="compositionally biased region" description="Low complexity" evidence="7">
    <location>
        <begin position="71"/>
        <end position="82"/>
    </location>
</feature>
<dbReference type="GO" id="GO:0008270">
    <property type="term" value="F:zinc ion binding"/>
    <property type="evidence" value="ECO:0007669"/>
    <property type="project" value="UniProtKB-KW"/>
</dbReference>
<dbReference type="InterPro" id="IPR000679">
    <property type="entry name" value="Znf_GATA"/>
</dbReference>
<dbReference type="GO" id="GO:0000978">
    <property type="term" value="F:RNA polymerase II cis-regulatory region sequence-specific DNA binding"/>
    <property type="evidence" value="ECO:0007669"/>
    <property type="project" value="TreeGrafter"/>
</dbReference>
<feature type="domain" description="GATA-type" evidence="8">
    <location>
        <begin position="287"/>
        <end position="340"/>
    </location>
</feature>
<feature type="domain" description="GATA-type" evidence="8">
    <location>
        <begin position="225"/>
        <end position="268"/>
    </location>
</feature>
<comment type="caution">
    <text evidence="9">The sequence shown here is derived from an EMBL/GenBank/DDBJ whole genome shotgun (WGS) entry which is preliminary data.</text>
</comment>
<dbReference type="Gene3D" id="3.30.50.10">
    <property type="entry name" value="Erythroid Transcription Factor GATA-1, subunit A"/>
    <property type="match status" value="2"/>
</dbReference>
<proteinExistence type="predicted"/>
<evidence type="ECO:0000256" key="1">
    <source>
        <dbReference type="ARBA" id="ARBA00004123"/>
    </source>
</evidence>
<dbReference type="GO" id="GO:0000122">
    <property type="term" value="P:negative regulation of transcription by RNA polymerase II"/>
    <property type="evidence" value="ECO:0007669"/>
    <property type="project" value="TreeGrafter"/>
</dbReference>
<dbReference type="OrthoDB" id="515401at2759"/>
<keyword evidence="2" id="KW-0479">Metal-binding</keyword>
<evidence type="ECO:0000313" key="10">
    <source>
        <dbReference type="Proteomes" id="UP000807306"/>
    </source>
</evidence>
<dbReference type="GO" id="GO:0005634">
    <property type="term" value="C:nucleus"/>
    <property type="evidence" value="ECO:0007669"/>
    <property type="project" value="UniProtKB-SubCell"/>
</dbReference>